<protein>
    <submittedName>
        <fullName evidence="1">Uncharacterized protein</fullName>
    </submittedName>
</protein>
<evidence type="ECO:0000313" key="1">
    <source>
        <dbReference type="EMBL" id="SIT35607.1"/>
    </source>
</evidence>
<keyword evidence="2" id="KW-1185">Reference proteome</keyword>
<sequence length="101" mass="11174">MRFLMLGELRLFISGEYTDGCGSVSRRCLFHWCSAPTADSAAGTFTKKAARSLKISARSRHNGWTFIHVGRDVSVETLDAGIYVARIIDLRAGARPVRVFP</sequence>
<proteinExistence type="predicted"/>
<dbReference type="AlphaFoldDB" id="A0A1N7RLM2"/>
<dbReference type="Proteomes" id="UP000187012">
    <property type="component" value="Unassembled WGS sequence"/>
</dbReference>
<accession>A0A1N7RLM2</accession>
<gene>
    <name evidence="1" type="ORF">BN2475_50124</name>
</gene>
<evidence type="ECO:0000313" key="2">
    <source>
        <dbReference type="Proteomes" id="UP000187012"/>
    </source>
</evidence>
<reference evidence="1 2" key="1">
    <citation type="submission" date="2016-12" db="EMBL/GenBank/DDBJ databases">
        <authorList>
            <person name="Song W.-J."/>
            <person name="Kurnit D.M."/>
        </authorList>
    </citation>
    <scope>NUCLEOTIDE SEQUENCE [LARGE SCALE GENOMIC DNA]</scope>
    <source>
        <strain evidence="1 2">STM7296</strain>
    </source>
</reference>
<dbReference type="STRING" id="1247936.BN2475_50124"/>
<dbReference type="EMBL" id="CYGX02000005">
    <property type="protein sequence ID" value="SIT35607.1"/>
    <property type="molecule type" value="Genomic_DNA"/>
</dbReference>
<name>A0A1N7RLM2_9BURK</name>
<organism evidence="1 2">
    <name type="scientific">Paraburkholderia ribeironis</name>
    <dbReference type="NCBI Taxonomy" id="1247936"/>
    <lineage>
        <taxon>Bacteria</taxon>
        <taxon>Pseudomonadati</taxon>
        <taxon>Pseudomonadota</taxon>
        <taxon>Betaproteobacteria</taxon>
        <taxon>Burkholderiales</taxon>
        <taxon>Burkholderiaceae</taxon>
        <taxon>Paraburkholderia</taxon>
    </lineage>
</organism>